<feature type="region of interest" description="Disordered" evidence="7">
    <location>
        <begin position="622"/>
        <end position="652"/>
    </location>
</feature>
<dbReference type="GO" id="GO:0043531">
    <property type="term" value="F:ADP binding"/>
    <property type="evidence" value="ECO:0007669"/>
    <property type="project" value="InterPro"/>
</dbReference>
<dbReference type="InterPro" id="IPR032675">
    <property type="entry name" value="LRR_dom_sf"/>
</dbReference>
<comment type="similarity">
    <text evidence="1">Belongs to the disease resistance NB-LRR family.</text>
</comment>
<evidence type="ECO:0000256" key="1">
    <source>
        <dbReference type="ARBA" id="ARBA00008894"/>
    </source>
</evidence>
<feature type="non-terminal residue" evidence="10">
    <location>
        <position position="1"/>
    </location>
</feature>
<evidence type="ECO:0000259" key="8">
    <source>
        <dbReference type="Pfam" id="PF00931"/>
    </source>
</evidence>
<dbReference type="Pfam" id="PF00931">
    <property type="entry name" value="NB-ARC"/>
    <property type="match status" value="1"/>
</dbReference>
<dbReference type="FunFam" id="3.40.50.300:FF:001091">
    <property type="entry name" value="Probable disease resistance protein At1g61300"/>
    <property type="match status" value="1"/>
</dbReference>
<dbReference type="PANTHER" id="PTHR33463">
    <property type="entry name" value="NB-ARC DOMAIN-CONTAINING PROTEIN-RELATED"/>
    <property type="match status" value="1"/>
</dbReference>
<dbReference type="InterPro" id="IPR050905">
    <property type="entry name" value="Plant_NBS-LRR"/>
</dbReference>
<evidence type="ECO:0000256" key="3">
    <source>
        <dbReference type="ARBA" id="ARBA00022737"/>
    </source>
</evidence>
<dbReference type="EMBL" id="GDJX01010953">
    <property type="protein sequence ID" value="JAT56983.1"/>
    <property type="molecule type" value="Transcribed_RNA"/>
</dbReference>
<proteinExistence type="inferred from homology"/>
<dbReference type="InterPro" id="IPR042197">
    <property type="entry name" value="Apaf_helical"/>
</dbReference>
<dbReference type="AlphaFoldDB" id="A0A1D1YQR2"/>
<feature type="compositionally biased region" description="Low complexity" evidence="7">
    <location>
        <begin position="690"/>
        <end position="702"/>
    </location>
</feature>
<name>A0A1D1YQR2_9ARAE</name>
<keyword evidence="5" id="KW-0067">ATP-binding</keyword>
<dbReference type="PRINTS" id="PR00364">
    <property type="entry name" value="DISEASERSIST"/>
</dbReference>
<feature type="domain" description="NB-ARC" evidence="8">
    <location>
        <begin position="226"/>
        <end position="383"/>
    </location>
</feature>
<feature type="domain" description="Disease resistance R13L4/SHOC-2-like LRR" evidence="9">
    <location>
        <begin position="735"/>
        <end position="983"/>
    </location>
</feature>
<evidence type="ECO:0000256" key="4">
    <source>
        <dbReference type="ARBA" id="ARBA00022821"/>
    </source>
</evidence>
<reference evidence="10" key="1">
    <citation type="submission" date="2015-07" db="EMBL/GenBank/DDBJ databases">
        <title>Transcriptome Assembly of Anthurium amnicola.</title>
        <authorList>
            <person name="Suzuki J."/>
        </authorList>
    </citation>
    <scope>NUCLEOTIDE SEQUENCE</scope>
</reference>
<feature type="coiled-coil region" evidence="6">
    <location>
        <begin position="94"/>
        <end position="121"/>
    </location>
</feature>
<dbReference type="PROSITE" id="PS51450">
    <property type="entry name" value="LRR"/>
    <property type="match status" value="1"/>
</dbReference>
<feature type="region of interest" description="Disordered" evidence="7">
    <location>
        <begin position="670"/>
        <end position="702"/>
    </location>
</feature>
<organism evidence="10">
    <name type="scientific">Anthurium amnicola</name>
    <dbReference type="NCBI Taxonomy" id="1678845"/>
    <lineage>
        <taxon>Eukaryota</taxon>
        <taxon>Viridiplantae</taxon>
        <taxon>Streptophyta</taxon>
        <taxon>Embryophyta</taxon>
        <taxon>Tracheophyta</taxon>
        <taxon>Spermatophyta</taxon>
        <taxon>Magnoliopsida</taxon>
        <taxon>Liliopsida</taxon>
        <taxon>Araceae</taxon>
        <taxon>Pothoideae</taxon>
        <taxon>Potheae</taxon>
        <taxon>Anthurium</taxon>
    </lineage>
</organism>
<evidence type="ECO:0000256" key="7">
    <source>
        <dbReference type="SAM" id="MobiDB-lite"/>
    </source>
</evidence>
<dbReference type="PANTHER" id="PTHR33463:SF204">
    <property type="entry name" value="NB-ARC DOMAIN-CONTAINING PROTEIN"/>
    <property type="match status" value="1"/>
</dbReference>
<dbReference type="SMART" id="SM00369">
    <property type="entry name" value="LRR_TYP"/>
    <property type="match status" value="2"/>
</dbReference>
<dbReference type="GO" id="GO:0006952">
    <property type="term" value="P:defense response"/>
    <property type="evidence" value="ECO:0007669"/>
    <property type="project" value="UniProtKB-KW"/>
</dbReference>
<keyword evidence="3" id="KW-0677">Repeat</keyword>
<sequence>CLSHCSQPTTEGIQTVECSGLPLPLSLHPFHPGSPGDRGMAIFSINFSGCFGDQGGSDADPLGLGEGILSGIRREAENLVSLLWTLTLGGLTNLVCLCSNADKLEEDMVKLKAARMTTEMKVDVASLRTPPLGRLHQVEDWVAGVGRLDAQVSEFRRTLRSSMAYLRFLCLSYTAADLLKRAVELTKKRDEFEELDGLALPPSVVRVSLSGTTTHRQDPTLSQVLRLVREDGVGMVGVKGKPLVGKTTLLQAVNNELLQLQAGVNPFDAVIWVTLPRNPDGSPDVRRIQEEIGDRLGLSLREAEDPAKALRQILYRRRFLFLLDDVWDKLVLGDIGIPHPTEENKCKVVFATRRGDVCNAMGATEVALNGLDDERAWELFRANLGAVAVEELERNPPVGAIAKRVVAQCGGVPVSVVTVARAMAGKTLLPEWKHALWALEDSAVEVQGMESILSSIKFSYDHLGDDTLRRCLLYCSLFPGGCDIDRDQLVEYWVGEGFLDGGDKTSEIDVARGRGYFRIRDLEDAYLLGGGSGNAEKKVRLPAPVNNLALWLTSGRFEGRDRFVVLAGKGSIDVRGVENWASAQRVSLMNDMIERLPRELPCCPLLQTLLIKDNPLVFDADRDEFPGSQATLHPEGEQGTNGRTGEGNPIWRERQNGGIQQQHLQVMSDADGPVPAQVISGRRKKKGKSKTSIPSSSPSSFTTATFSSSSSSTIAANTHLKSCSLSTSSLFQFMTCLQVLDLSFTSIGHIPSSVELLTELQYLNLSHTKIKSLPKGLGNLVKLRLLNLRATKHLSAIPFETISKLQKLQTLNLFDGAYYLCCGDDCQSQSWECLAALPKLDELGLNIKSPLPLQIVHGFRRFWACLKFLTIESLPESASEIHPVGELKCEDGQFLNLEALKLLNLSLSTVVLGGDGRYCGPLQRLQHLYVSGCSELKDLGWALRLQCLEEIHVSNCDRIEELLTGDGNNDNCAMPKLKKIHVEGLPQLRAISRSPTLKLPCLEILNIKGCPKLMNPPLKDATAPKLKLSIPSVQANNEISLNYKEFI</sequence>
<dbReference type="InterPro" id="IPR001611">
    <property type="entry name" value="Leu-rich_rpt"/>
</dbReference>
<dbReference type="InterPro" id="IPR003591">
    <property type="entry name" value="Leu-rich_rpt_typical-subtyp"/>
</dbReference>
<dbReference type="InterPro" id="IPR027417">
    <property type="entry name" value="P-loop_NTPase"/>
</dbReference>
<protein>
    <submittedName>
        <fullName evidence="10">Putative disease resistance protein At1g12280</fullName>
    </submittedName>
</protein>
<dbReference type="InterPro" id="IPR055414">
    <property type="entry name" value="LRR_R13L4/SHOC2-like"/>
</dbReference>
<dbReference type="SUPFAM" id="SSF52540">
    <property type="entry name" value="P-loop containing nucleoside triphosphate hydrolases"/>
    <property type="match status" value="1"/>
</dbReference>
<dbReference type="SUPFAM" id="SSF52058">
    <property type="entry name" value="L domain-like"/>
    <property type="match status" value="1"/>
</dbReference>
<keyword evidence="6" id="KW-0175">Coiled coil</keyword>
<dbReference type="Pfam" id="PF23598">
    <property type="entry name" value="LRR_14"/>
    <property type="match status" value="1"/>
</dbReference>
<evidence type="ECO:0000256" key="6">
    <source>
        <dbReference type="SAM" id="Coils"/>
    </source>
</evidence>
<keyword evidence="5" id="KW-0547">Nucleotide-binding</keyword>
<dbReference type="Gene3D" id="3.40.50.300">
    <property type="entry name" value="P-loop containing nucleotide triphosphate hydrolases"/>
    <property type="match status" value="1"/>
</dbReference>
<accession>A0A1D1YQR2</accession>
<keyword evidence="2" id="KW-0433">Leucine-rich repeat</keyword>
<evidence type="ECO:0000256" key="2">
    <source>
        <dbReference type="ARBA" id="ARBA00022614"/>
    </source>
</evidence>
<gene>
    <name evidence="10" type="primary">At1g12280_9</name>
    <name evidence="10" type="ORF">g.52701</name>
</gene>
<dbReference type="GO" id="GO:0005524">
    <property type="term" value="F:ATP binding"/>
    <property type="evidence" value="ECO:0007669"/>
    <property type="project" value="UniProtKB-KW"/>
</dbReference>
<evidence type="ECO:0000259" key="9">
    <source>
        <dbReference type="Pfam" id="PF23598"/>
    </source>
</evidence>
<evidence type="ECO:0000256" key="5">
    <source>
        <dbReference type="ARBA" id="ARBA00022840"/>
    </source>
</evidence>
<dbReference type="Gene3D" id="3.80.10.10">
    <property type="entry name" value="Ribonuclease Inhibitor"/>
    <property type="match status" value="2"/>
</dbReference>
<dbReference type="Gene3D" id="1.10.8.430">
    <property type="entry name" value="Helical domain of apoptotic protease-activating factors"/>
    <property type="match status" value="1"/>
</dbReference>
<evidence type="ECO:0000313" key="10">
    <source>
        <dbReference type="EMBL" id="JAT56983.1"/>
    </source>
</evidence>
<dbReference type="InterPro" id="IPR002182">
    <property type="entry name" value="NB-ARC"/>
</dbReference>
<keyword evidence="4" id="KW-0611">Plant defense</keyword>